<dbReference type="InterPro" id="IPR039448">
    <property type="entry name" value="Beta_helix"/>
</dbReference>
<dbReference type="Gene3D" id="2.60.120.200">
    <property type="match status" value="1"/>
</dbReference>
<dbReference type="InterPro" id="IPR046524">
    <property type="entry name" value="DUF6701"/>
</dbReference>
<reference evidence="3 4" key="1">
    <citation type="journal article" date="2011" name="Stand. Genomic Sci.">
        <title>Complete genome sequence of the thermophilic sulfur-reducer Hippea maritima type strain (MH(2)).</title>
        <authorList>
            <person name="Huntemann M."/>
            <person name="Lu M."/>
            <person name="Nolan M."/>
            <person name="Lapidus A."/>
            <person name="Lucas S."/>
            <person name="Hammon N."/>
            <person name="Deshpande S."/>
            <person name="Cheng J.F."/>
            <person name="Tapia R."/>
            <person name="Han C."/>
            <person name="Goodwin L."/>
            <person name="Pitluck S."/>
            <person name="Liolios K."/>
            <person name="Pagani I."/>
            <person name="Ivanova N."/>
            <person name="Ovchinikova G."/>
            <person name="Pati A."/>
            <person name="Chen A."/>
            <person name="Palaniappan K."/>
            <person name="Land M."/>
            <person name="Hauser L."/>
            <person name="Jeffries C.D."/>
            <person name="Detter J.C."/>
            <person name="Brambilla E.M."/>
            <person name="Rohde M."/>
            <person name="Spring S."/>
            <person name="Goker M."/>
            <person name="Woyke T."/>
            <person name="Bristow J."/>
            <person name="Eisen J.A."/>
            <person name="Markowitz V."/>
            <person name="Hugenholtz P."/>
            <person name="Kyrpides N.C."/>
            <person name="Klenk H.P."/>
            <person name="Mavromatis K."/>
        </authorList>
    </citation>
    <scope>NUCLEOTIDE SEQUENCE [LARGE SCALE GENOMIC DNA]</scope>
    <source>
        <strain evidence="4">ATCC 700847 / DSM 10411 / MH2</strain>
    </source>
</reference>
<dbReference type="SUPFAM" id="SSF49899">
    <property type="entry name" value="Concanavalin A-like lectins/glucanases"/>
    <property type="match status" value="1"/>
</dbReference>
<sequence length="1263" mass="140434">MKKSLFFLVFFVLVFSFFSVPIHAKTLVVDNSIWSYFGFYCESGDEYYHLIKNALNNADDGDIVEICPGTYQESNLEINKNITIEGLGNSPDDVKVYARSKNPIFYTSGWRDGVTLENFLVEQERNNKDALYIDEGTNFSLKNLTISSKGYGIDINKILDSNFIGLNVNTSNIALNINESYNGLYIDNSTFISSKNDAVNINKITGNFIIKNSEFEAEKKDGIWINTCNYVDIENSYIHDTKKEGFYVKTNNQKIDMKGNLIENPGNYGVYIADTSNPGEIKNNIIKGASIRGFYLLENKKWRGYQVENNCFENGNGKNVFNRDKNAYFNKNYYDDWSGSGAYEIPDIPVYDSNPLSSCPFSSIPKPIIDYHMDECSWDNNTSTYEIKNYGSLGSNYDATAVNGANTIHNGKICRGGDFIGTYAKLNNYPHIGNQWSMSVWIKFPLTPILDQYQLSNYYYFIIASVEGTGDLGFFAKSKYGSNYKWGVYNNNGNIQKINLGNIKFGWHHVVQVVKNSKTYLYIDGNYIGKVNIFTHGDVKYTGSSTDYTDYETIGSYMDEFKLYDTALTTDQIQQIYNNENAGKNYDGTERTCLPCMAIDHYEIWHYTTNLTCQPAPLEIKACANDNCSTLYTENVTLTLNYDSKSKQISFSGGDDNTTISYTQAETITLSTSNESPTPSHPTTCHIFNSSSTSCDITFKDTGFVFKSPTNSDYIVNNILSCSSKPIEIDAVEKDNATNKCTNMSAFNGDVTLSMYGKYITPSTNPYGTKVIVDNTSVETTNSSSTPSGTPVTLHFDNGSAQFNLSYPDAGSIEVGAIYNENGLHVEGESNPFVVKPARFVFDNLSNPADNATCTNDSCWADVGVFKRAKEEFDFNVKAVCDNATVTPNYYPINQNGDNSTVNLTAFMVAPDNGTDVTNKLDNVTISASAFHGGVAHVSESFNDVGIISMNATETDYLGAGEIFGNKPYVGRFIPDHFKITAVDNGTLKDQCDTFNYTGQTTTYNITPKFVITAQNKDNQTTVNYEGVFFKLKASDVSITNPTTDDKQLGSDKTSKVSISIERAQATLQDNHNGSGTYTFGSDNITYLKDNNSKIAPFAPQFSFVIDNITDLDNVSCINCPDNITVTGTQMKYGRLKIFNNYGPGDESLILKVQAQYWDGVQWSLNGDDVCTTLNIDDFEKKNPTGNISVSDISIGSVQGVDSGEGSLTILPPGAEKYGSIDIDLYDNASFYNWLYDNNTKGEAFFGIYRGNDRVIEWKEISP</sequence>
<evidence type="ECO:0000313" key="3">
    <source>
        <dbReference type="EMBL" id="AEA34094.1"/>
    </source>
</evidence>
<dbReference type="AlphaFoldDB" id="F2LWI5"/>
<dbReference type="Proteomes" id="UP000008139">
    <property type="component" value="Chromosome"/>
</dbReference>
<keyword evidence="4" id="KW-1185">Reference proteome</keyword>
<dbReference type="InterPro" id="IPR006626">
    <property type="entry name" value="PbH1"/>
</dbReference>
<dbReference type="InterPro" id="IPR011050">
    <property type="entry name" value="Pectin_lyase_fold/virulence"/>
</dbReference>
<dbReference type="STRING" id="760142.Hipma_1128"/>
<dbReference type="eggNOG" id="COG3420">
    <property type="taxonomic scope" value="Bacteria"/>
</dbReference>
<dbReference type="OrthoDB" id="9790247at2"/>
<proteinExistence type="predicted"/>
<dbReference type="Pfam" id="PF20419">
    <property type="entry name" value="DUF6701"/>
    <property type="match status" value="1"/>
</dbReference>
<feature type="domain" description="DUF6701" evidence="2">
    <location>
        <begin position="682"/>
        <end position="1261"/>
    </location>
</feature>
<evidence type="ECO:0000313" key="4">
    <source>
        <dbReference type="Proteomes" id="UP000008139"/>
    </source>
</evidence>
<reference evidence="4" key="2">
    <citation type="submission" date="2011-03" db="EMBL/GenBank/DDBJ databases">
        <title>The complete genome of Hippea maritima DSM 10411.</title>
        <authorList>
            <consortium name="US DOE Joint Genome Institute (JGI-PGF)"/>
            <person name="Lucas S."/>
            <person name="Copeland A."/>
            <person name="Lapidus A."/>
            <person name="Bruce D."/>
            <person name="Goodwin L."/>
            <person name="Pitluck S."/>
            <person name="Peters L."/>
            <person name="Kyrpides N."/>
            <person name="Mavromatis K."/>
            <person name="Pagani I."/>
            <person name="Ivanova N."/>
            <person name="Mikhailova N."/>
            <person name="Lu M."/>
            <person name="Detter J.C."/>
            <person name="Tapia R."/>
            <person name="Han C."/>
            <person name="Land M."/>
            <person name="Hauser L."/>
            <person name="Markowitz V."/>
            <person name="Cheng J.-F."/>
            <person name="Hugenholtz P."/>
            <person name="Woyke T."/>
            <person name="Wu D."/>
            <person name="Spring S."/>
            <person name="Schroeder M."/>
            <person name="Brambilla E."/>
            <person name="Klenk H.-P."/>
            <person name="Eisen J.A."/>
        </authorList>
    </citation>
    <scope>NUCLEOTIDE SEQUENCE [LARGE SCALE GENOMIC DNA]</scope>
    <source>
        <strain evidence="4">ATCC 700847 / DSM 10411 / MH2</strain>
    </source>
</reference>
<dbReference type="InParanoid" id="F2LWI5"/>
<dbReference type="Pfam" id="PF13385">
    <property type="entry name" value="Laminin_G_3"/>
    <property type="match status" value="1"/>
</dbReference>
<dbReference type="Pfam" id="PF13229">
    <property type="entry name" value="Beta_helix"/>
    <property type="match status" value="1"/>
</dbReference>
<dbReference type="SUPFAM" id="SSF51126">
    <property type="entry name" value="Pectin lyase-like"/>
    <property type="match status" value="1"/>
</dbReference>
<feature type="domain" description="Right handed beta helix" evidence="1">
    <location>
        <begin position="175"/>
        <end position="332"/>
    </location>
</feature>
<dbReference type="HOGENOM" id="CLU_264596_0_0_7"/>
<name>F2LWI5_HIPMA</name>
<dbReference type="EMBL" id="CP002606">
    <property type="protein sequence ID" value="AEA34094.1"/>
    <property type="molecule type" value="Genomic_DNA"/>
</dbReference>
<evidence type="ECO:0000259" key="1">
    <source>
        <dbReference type="Pfam" id="PF13229"/>
    </source>
</evidence>
<dbReference type="KEGG" id="hmr:Hipma_1128"/>
<accession>F2LWI5</accession>
<protein>
    <submittedName>
        <fullName evidence="3">Uncharacterized protein</fullName>
    </submittedName>
</protein>
<dbReference type="InterPro" id="IPR013320">
    <property type="entry name" value="ConA-like_dom_sf"/>
</dbReference>
<dbReference type="InterPro" id="IPR012334">
    <property type="entry name" value="Pectin_lyas_fold"/>
</dbReference>
<gene>
    <name evidence="3" type="ordered locus">Hipma_1128</name>
</gene>
<dbReference type="Gene3D" id="2.160.20.10">
    <property type="entry name" value="Single-stranded right-handed beta-helix, Pectin lyase-like"/>
    <property type="match status" value="1"/>
</dbReference>
<evidence type="ECO:0000259" key="2">
    <source>
        <dbReference type="Pfam" id="PF20419"/>
    </source>
</evidence>
<organism evidence="3 4">
    <name type="scientific">Hippea maritima (strain ATCC 700847 / DSM 10411 / MH2)</name>
    <dbReference type="NCBI Taxonomy" id="760142"/>
    <lineage>
        <taxon>Bacteria</taxon>
        <taxon>Pseudomonadati</taxon>
        <taxon>Campylobacterota</taxon>
        <taxon>Desulfurellia</taxon>
        <taxon>Desulfurellales</taxon>
        <taxon>Hippeaceae</taxon>
        <taxon>Hippea</taxon>
    </lineage>
</organism>
<dbReference type="SMART" id="SM00710">
    <property type="entry name" value="PbH1"/>
    <property type="match status" value="7"/>
</dbReference>